<evidence type="ECO:0000313" key="1">
    <source>
        <dbReference type="EMBL" id="CAK7274190.1"/>
    </source>
</evidence>
<dbReference type="Proteomes" id="UP001642501">
    <property type="component" value="Unassembled WGS sequence"/>
</dbReference>
<dbReference type="EMBL" id="CAWUOM010000158">
    <property type="protein sequence ID" value="CAK7274190.1"/>
    <property type="molecule type" value="Genomic_DNA"/>
</dbReference>
<organism evidence="1 2">
    <name type="scientific">Sporothrix epigloea</name>
    <dbReference type="NCBI Taxonomy" id="1892477"/>
    <lineage>
        <taxon>Eukaryota</taxon>
        <taxon>Fungi</taxon>
        <taxon>Dikarya</taxon>
        <taxon>Ascomycota</taxon>
        <taxon>Pezizomycotina</taxon>
        <taxon>Sordariomycetes</taxon>
        <taxon>Sordariomycetidae</taxon>
        <taxon>Ophiostomatales</taxon>
        <taxon>Ophiostomataceae</taxon>
        <taxon>Sporothrix</taxon>
    </lineage>
</organism>
<gene>
    <name evidence="1" type="ORF">SEPCBS57363_006033</name>
</gene>
<evidence type="ECO:0000313" key="2">
    <source>
        <dbReference type="Proteomes" id="UP001642501"/>
    </source>
</evidence>
<sequence length="198" mass="22718">MVRKILQLSLDATLREQKFEYSQERGIPDEAVRTPVALLPEGEGVFQTAEQVQQMMDLTYLPEIIELDVIPGTGYGWSKEPKTVKCAVMYNAYPMDVYDMCEYGVVNAMFRGTERAIPVALKLTAKLDKKGRAFKRHPSEKSLDRPCFESERDRPEFWAIGEENAKVGARLEYLRREAAKFREAKARKEGHKENVRPS</sequence>
<comment type="caution">
    <text evidence="1">The sequence shown here is derived from an EMBL/GenBank/DDBJ whole genome shotgun (WGS) entry which is preliminary data.</text>
</comment>
<reference evidence="1 2" key="1">
    <citation type="submission" date="2024-01" db="EMBL/GenBank/DDBJ databases">
        <authorList>
            <person name="Allen C."/>
            <person name="Tagirdzhanova G."/>
        </authorList>
    </citation>
    <scope>NUCLEOTIDE SEQUENCE [LARGE SCALE GENOMIC DNA]</scope>
    <source>
        <strain evidence="1 2">CBS 573.63</strain>
    </source>
</reference>
<proteinExistence type="predicted"/>
<keyword evidence="2" id="KW-1185">Reference proteome</keyword>
<name>A0ABP0E0V2_9PEZI</name>
<accession>A0ABP0E0V2</accession>
<protein>
    <submittedName>
        <fullName evidence="1">Uncharacterized protein</fullName>
    </submittedName>
</protein>